<keyword evidence="2" id="KW-0964">Secreted</keyword>
<evidence type="ECO:0000256" key="3">
    <source>
        <dbReference type="ARBA" id="ARBA00023119"/>
    </source>
</evidence>
<dbReference type="PROSITE" id="PS50871">
    <property type="entry name" value="C1Q"/>
    <property type="match status" value="1"/>
</dbReference>
<dbReference type="PRINTS" id="PR00007">
    <property type="entry name" value="COMPLEMNTC1Q"/>
</dbReference>
<dbReference type="AlphaFoldDB" id="A0A914BFY3"/>
<dbReference type="RefSeq" id="XP_038074780.1">
    <property type="nucleotide sequence ID" value="XM_038218852.1"/>
</dbReference>
<evidence type="ECO:0000313" key="6">
    <source>
        <dbReference type="EnsemblMetazoa" id="XP_038074780.1"/>
    </source>
</evidence>
<evidence type="ECO:0000313" key="7">
    <source>
        <dbReference type="Proteomes" id="UP000887568"/>
    </source>
</evidence>
<dbReference type="GeneID" id="119742665"/>
<evidence type="ECO:0000256" key="2">
    <source>
        <dbReference type="ARBA" id="ARBA00022525"/>
    </source>
</evidence>
<dbReference type="Gene3D" id="2.60.120.40">
    <property type="match status" value="1"/>
</dbReference>
<dbReference type="OMA" id="EHIFSVH"/>
<dbReference type="SMART" id="SM00110">
    <property type="entry name" value="C1Q"/>
    <property type="match status" value="1"/>
</dbReference>
<feature type="compositionally biased region" description="Low complexity" evidence="4">
    <location>
        <begin position="90"/>
        <end position="100"/>
    </location>
</feature>
<dbReference type="PANTHER" id="PTHR15427">
    <property type="entry name" value="EMILIN ELASTIN MICROFIBRIL INTERFACE-LOCATED PROTEIN ELASTIN MICROFIBRIL INTERFACER"/>
    <property type="match status" value="1"/>
</dbReference>
<organism evidence="6 7">
    <name type="scientific">Patiria miniata</name>
    <name type="common">Bat star</name>
    <name type="synonym">Asterina miniata</name>
    <dbReference type="NCBI Taxonomy" id="46514"/>
    <lineage>
        <taxon>Eukaryota</taxon>
        <taxon>Metazoa</taxon>
        <taxon>Echinodermata</taxon>
        <taxon>Eleutherozoa</taxon>
        <taxon>Asterozoa</taxon>
        <taxon>Asteroidea</taxon>
        <taxon>Valvatacea</taxon>
        <taxon>Valvatida</taxon>
        <taxon>Asterinidae</taxon>
        <taxon>Patiria</taxon>
    </lineage>
</organism>
<feature type="domain" description="C1q" evidence="5">
    <location>
        <begin position="148"/>
        <end position="281"/>
    </location>
</feature>
<proteinExistence type="predicted"/>
<dbReference type="Pfam" id="PF00386">
    <property type="entry name" value="C1q"/>
    <property type="match status" value="1"/>
</dbReference>
<dbReference type="InterPro" id="IPR001073">
    <property type="entry name" value="C1q_dom"/>
</dbReference>
<comment type="subcellular location">
    <subcellularLocation>
        <location evidence="1">Secreted</location>
    </subcellularLocation>
</comment>
<accession>A0A914BFY3</accession>
<evidence type="ECO:0000259" key="5">
    <source>
        <dbReference type="PROSITE" id="PS50871"/>
    </source>
</evidence>
<dbReference type="InterPro" id="IPR008983">
    <property type="entry name" value="Tumour_necrosis_fac-like_dom"/>
</dbReference>
<keyword evidence="7" id="KW-1185">Reference proteome</keyword>
<keyword evidence="3" id="KW-0176">Collagen</keyword>
<dbReference type="InterPro" id="IPR050392">
    <property type="entry name" value="Collagen/C1q_domain"/>
</dbReference>
<evidence type="ECO:0000256" key="4">
    <source>
        <dbReference type="SAM" id="MobiDB-lite"/>
    </source>
</evidence>
<dbReference type="OrthoDB" id="6090657at2759"/>
<dbReference type="Proteomes" id="UP000887568">
    <property type="component" value="Unplaced"/>
</dbReference>
<dbReference type="GO" id="GO:0005576">
    <property type="term" value="C:extracellular region"/>
    <property type="evidence" value="ECO:0007669"/>
    <property type="project" value="UniProtKB-SubCell"/>
</dbReference>
<dbReference type="SUPFAM" id="SSF49842">
    <property type="entry name" value="TNF-like"/>
    <property type="match status" value="1"/>
</dbReference>
<feature type="region of interest" description="Disordered" evidence="4">
    <location>
        <begin position="90"/>
        <end position="120"/>
    </location>
</feature>
<reference evidence="6" key="1">
    <citation type="submission" date="2022-11" db="UniProtKB">
        <authorList>
            <consortium name="EnsemblMetazoa"/>
        </authorList>
    </citation>
    <scope>IDENTIFICATION</scope>
</reference>
<name>A0A914BFY3_PATMI</name>
<sequence length="281" mass="29120">MHIIFKTYNRLLGGVTVAIGISFKLSYETRAMTRQVVFVLTVLVCLLSASGNFAQQSEAETSGETPSCCGSLHCYPGTPGTPGVPGVPGNHGFPGPTGPRGEPGTGIKGDPGAMGPSGGVGPSGFTGPQGPLGVAGQKGEPGVAGLAASSPSVAFTALMSSGVSGPNRDGEIIIFDHVVTNVGDDFDSETSKFTCSVPGVYFFEVSLLSRTQPYAKLMKNGEHIFSVHHSDSGTFQQSSNSAVLTLANGDEVWVQIGDDTNRGIYGDTRYSSFTGFLINRM</sequence>
<dbReference type="PANTHER" id="PTHR15427:SF52">
    <property type="entry name" value="C1Q DOMAIN-CONTAINING PROTEIN"/>
    <property type="match status" value="1"/>
</dbReference>
<protein>
    <recommendedName>
        <fullName evidence="5">C1q domain-containing protein</fullName>
    </recommendedName>
</protein>
<evidence type="ECO:0000256" key="1">
    <source>
        <dbReference type="ARBA" id="ARBA00004613"/>
    </source>
</evidence>
<dbReference type="EnsemblMetazoa" id="XM_038218852.1">
    <property type="protein sequence ID" value="XP_038074780.1"/>
    <property type="gene ID" value="LOC119742665"/>
</dbReference>